<organism evidence="1 2">
    <name type="scientific">Penicillium roqueforti (strain FM164)</name>
    <dbReference type="NCBI Taxonomy" id="1365484"/>
    <lineage>
        <taxon>Eukaryota</taxon>
        <taxon>Fungi</taxon>
        <taxon>Dikarya</taxon>
        <taxon>Ascomycota</taxon>
        <taxon>Pezizomycotina</taxon>
        <taxon>Eurotiomycetes</taxon>
        <taxon>Eurotiomycetidae</taxon>
        <taxon>Eurotiales</taxon>
        <taxon>Aspergillaceae</taxon>
        <taxon>Penicillium</taxon>
    </lineage>
</organism>
<name>W6QDE1_PENRF</name>
<evidence type="ECO:0000313" key="1">
    <source>
        <dbReference type="EMBL" id="CDM27617.1"/>
    </source>
</evidence>
<sequence length="119" mass="13797">MYNIRSAIRVMFFESQAKCGKQCKERLQRIHLSTLRQHCMAVTEAPVASLPGRARERMHLLLEMCQMCHGHVHLDCMQEPNPVQQRMYDEVELELIGALPLAPLNNVFEEISEGWNYTV</sequence>
<accession>W6QDE1</accession>
<protein>
    <submittedName>
        <fullName evidence="1">Genomic scaffold, ProqFM164S01</fullName>
    </submittedName>
</protein>
<dbReference type="AlphaFoldDB" id="W6QDE1"/>
<dbReference type="EMBL" id="HG792015">
    <property type="protein sequence ID" value="CDM27617.1"/>
    <property type="molecule type" value="Genomic_DNA"/>
</dbReference>
<reference evidence="1" key="1">
    <citation type="journal article" date="2014" name="Nat. Commun.">
        <title>Multiple recent horizontal transfers of a large genomic region in cheese making fungi.</title>
        <authorList>
            <person name="Cheeseman K."/>
            <person name="Ropars J."/>
            <person name="Renault P."/>
            <person name="Dupont J."/>
            <person name="Gouzy J."/>
            <person name="Branca A."/>
            <person name="Abraham A.L."/>
            <person name="Ceppi M."/>
            <person name="Conseiller E."/>
            <person name="Debuchy R."/>
            <person name="Malagnac F."/>
            <person name="Goarin A."/>
            <person name="Silar P."/>
            <person name="Lacoste S."/>
            <person name="Sallet E."/>
            <person name="Bensimon A."/>
            <person name="Giraud T."/>
            <person name="Brygoo Y."/>
        </authorList>
    </citation>
    <scope>NUCLEOTIDE SEQUENCE [LARGE SCALE GENOMIC DNA]</scope>
    <source>
        <strain evidence="1">FM164</strain>
    </source>
</reference>
<dbReference type="Proteomes" id="UP000030686">
    <property type="component" value="Unassembled WGS sequence"/>
</dbReference>
<evidence type="ECO:0000313" key="2">
    <source>
        <dbReference type="Proteomes" id="UP000030686"/>
    </source>
</evidence>
<keyword evidence="2" id="KW-1185">Reference proteome</keyword>
<gene>
    <name evidence="1" type="ORF">PROQFM164_S01g001428</name>
</gene>
<proteinExistence type="predicted"/>